<dbReference type="SUPFAM" id="SSF64182">
    <property type="entry name" value="DHH phosphoesterases"/>
    <property type="match status" value="1"/>
</dbReference>
<dbReference type="EMBL" id="CP026520">
    <property type="protein sequence ID" value="QAV20041.1"/>
    <property type="molecule type" value="Genomic_DNA"/>
</dbReference>
<sequence>MTAGQFIGGGASGSYLEQLEAAKQFMHDHNDFLVVSHVQPDGDAISSTLAIAWLLDRMGKRYTLANEGDIPEKFSRLWGFDGIRTLSQLSDHLSYDTVISVDCADFSRIGRVSEKFTQGAKLLNIDHHATNDRFGECSVIQASAAATVEIIYDLSRHLQMEADVDFGTCIYTGLLTDTGGFRYSSTTPKVMKTAADLLEWGVKGSELAEAFLERMTFQQIRILQQGLATLDFHNNGRISTIVVSTEVIEATGASNEDMDGLVNYARNVEGVEVGLLFKQRNESAVKVSLRSAGAVDVAQIAQSFGGGGHVRAAGCTINGSIEEALRRVVEEVGNKLS</sequence>
<dbReference type="Pfam" id="PF02272">
    <property type="entry name" value="DHHA1"/>
    <property type="match status" value="1"/>
</dbReference>
<dbReference type="Pfam" id="PF01368">
    <property type="entry name" value="DHH"/>
    <property type="match status" value="1"/>
</dbReference>
<dbReference type="PANTHER" id="PTHR47618:SF1">
    <property type="entry name" value="BIFUNCTIONAL OLIGORIBONUCLEASE AND PAP PHOSPHATASE NRNA"/>
    <property type="match status" value="1"/>
</dbReference>
<feature type="domain" description="DHHA1" evidence="2">
    <location>
        <begin position="250"/>
        <end position="332"/>
    </location>
</feature>
<evidence type="ECO:0000313" key="3">
    <source>
        <dbReference type="EMBL" id="MCY9595892.1"/>
    </source>
</evidence>
<protein>
    <submittedName>
        <fullName evidence="4">Bifunctional oligoribonuclease/PAP phosphatase NrnA</fullName>
    </submittedName>
</protein>
<dbReference type="RefSeq" id="WP_042233067.1">
    <property type="nucleotide sequence ID" value="NZ_CP026520.1"/>
</dbReference>
<dbReference type="GeneID" id="95377312"/>
<dbReference type="GO" id="GO:0003676">
    <property type="term" value="F:nucleic acid binding"/>
    <property type="evidence" value="ECO:0007669"/>
    <property type="project" value="InterPro"/>
</dbReference>
<evidence type="ECO:0000313" key="6">
    <source>
        <dbReference type="Proteomes" id="UP001527202"/>
    </source>
</evidence>
<feature type="domain" description="DDH" evidence="1">
    <location>
        <begin position="32"/>
        <end position="173"/>
    </location>
</feature>
<name>A0A410X0Q5_9BACL</name>
<dbReference type="PANTHER" id="PTHR47618">
    <property type="entry name" value="BIFUNCTIONAL OLIGORIBONUCLEASE AND PAP PHOSPHATASE NRNA"/>
    <property type="match status" value="1"/>
</dbReference>
<accession>A0A410X0Q5</accession>
<dbReference type="InterPro" id="IPR038763">
    <property type="entry name" value="DHH_sf"/>
</dbReference>
<evidence type="ECO:0000259" key="2">
    <source>
        <dbReference type="Pfam" id="PF02272"/>
    </source>
</evidence>
<dbReference type="Gene3D" id="3.10.310.30">
    <property type="match status" value="1"/>
</dbReference>
<organism evidence="4 5">
    <name type="scientific">Paenibacillus chitinolyticus</name>
    <dbReference type="NCBI Taxonomy" id="79263"/>
    <lineage>
        <taxon>Bacteria</taxon>
        <taxon>Bacillati</taxon>
        <taxon>Bacillota</taxon>
        <taxon>Bacilli</taxon>
        <taxon>Bacillales</taxon>
        <taxon>Paenibacillaceae</taxon>
        <taxon>Paenibacillus</taxon>
    </lineage>
</organism>
<dbReference type="EMBL" id="JAMDMJ010000009">
    <property type="protein sequence ID" value="MCY9595892.1"/>
    <property type="molecule type" value="Genomic_DNA"/>
</dbReference>
<dbReference type="Proteomes" id="UP001527202">
    <property type="component" value="Unassembled WGS sequence"/>
</dbReference>
<dbReference type="InterPro" id="IPR051319">
    <property type="entry name" value="Oligoribo/pAp-PDE_c-di-AMP_PDE"/>
</dbReference>
<gene>
    <name evidence="3" type="ORF">M5X16_08910</name>
    <name evidence="4" type="ORF">PC41400_21200</name>
</gene>
<dbReference type="Proteomes" id="UP000288943">
    <property type="component" value="Chromosome"/>
</dbReference>
<reference evidence="3 6" key="2">
    <citation type="submission" date="2022-05" db="EMBL/GenBank/DDBJ databases">
        <title>Genome Sequencing of Bee-Associated Microbes.</title>
        <authorList>
            <person name="Dunlap C."/>
        </authorList>
    </citation>
    <scope>NUCLEOTIDE SEQUENCE [LARGE SCALE GENOMIC DNA]</scope>
    <source>
        <strain evidence="3 6">NRRL B-23120</strain>
    </source>
</reference>
<proteinExistence type="predicted"/>
<dbReference type="KEGG" id="pchi:PC41400_21200"/>
<dbReference type="InterPro" id="IPR003156">
    <property type="entry name" value="DHHA1_dom"/>
</dbReference>
<evidence type="ECO:0000313" key="5">
    <source>
        <dbReference type="Proteomes" id="UP000288943"/>
    </source>
</evidence>
<dbReference type="AlphaFoldDB" id="A0A410X0Q5"/>
<keyword evidence="6" id="KW-1185">Reference proteome</keyword>
<dbReference type="OrthoDB" id="9803668at2"/>
<evidence type="ECO:0000259" key="1">
    <source>
        <dbReference type="Pfam" id="PF01368"/>
    </source>
</evidence>
<reference evidence="4 5" key="1">
    <citation type="submission" date="2018-01" db="EMBL/GenBank/DDBJ databases">
        <title>The whole genome sequencing and assembly of Paenibacillus chitinolyticus KCCM 41400 strain.</title>
        <authorList>
            <person name="Kim J.-Y."/>
            <person name="Park M.-K."/>
            <person name="Lee Y.-J."/>
            <person name="Yi H."/>
            <person name="Bahn Y.-S."/>
            <person name="Kim J.F."/>
            <person name="Lee D.-W."/>
        </authorList>
    </citation>
    <scope>NUCLEOTIDE SEQUENCE [LARGE SCALE GENOMIC DNA]</scope>
    <source>
        <strain evidence="4 5">KCCM 41400</strain>
    </source>
</reference>
<dbReference type="InterPro" id="IPR001667">
    <property type="entry name" value="DDH_dom"/>
</dbReference>
<evidence type="ECO:0000313" key="4">
    <source>
        <dbReference type="EMBL" id="QAV20041.1"/>
    </source>
</evidence>
<dbReference type="Gene3D" id="3.90.1640.10">
    <property type="entry name" value="inorganic pyrophosphatase (n-terminal core)"/>
    <property type="match status" value="1"/>
</dbReference>